<dbReference type="EMBL" id="CASHTH010000782">
    <property type="protein sequence ID" value="CAI8007520.1"/>
    <property type="molecule type" value="Genomic_DNA"/>
</dbReference>
<accession>A0AA35R9V2</accession>
<gene>
    <name evidence="1" type="ORF">GBAR_LOCUS5245</name>
</gene>
<evidence type="ECO:0000313" key="2">
    <source>
        <dbReference type="Proteomes" id="UP001174909"/>
    </source>
</evidence>
<reference evidence="1" key="1">
    <citation type="submission" date="2023-03" db="EMBL/GenBank/DDBJ databases">
        <authorList>
            <person name="Steffen K."/>
            <person name="Cardenas P."/>
        </authorList>
    </citation>
    <scope>NUCLEOTIDE SEQUENCE</scope>
</reference>
<dbReference type="AlphaFoldDB" id="A0AA35R9V2"/>
<name>A0AA35R9V2_GEOBA</name>
<sequence>MTMTEILQQAFYKAAELPEDRQEAFARFLLAELESERQWEELFSRPESEDFLERMASEAREAHRAGKTEMLNLEDL</sequence>
<evidence type="ECO:0000313" key="1">
    <source>
        <dbReference type="EMBL" id="CAI8007520.1"/>
    </source>
</evidence>
<dbReference type="Proteomes" id="UP001174909">
    <property type="component" value="Unassembled WGS sequence"/>
</dbReference>
<proteinExistence type="predicted"/>
<organism evidence="1 2">
    <name type="scientific">Geodia barretti</name>
    <name type="common">Barrett's horny sponge</name>
    <dbReference type="NCBI Taxonomy" id="519541"/>
    <lineage>
        <taxon>Eukaryota</taxon>
        <taxon>Metazoa</taxon>
        <taxon>Porifera</taxon>
        <taxon>Demospongiae</taxon>
        <taxon>Heteroscleromorpha</taxon>
        <taxon>Tetractinellida</taxon>
        <taxon>Astrophorina</taxon>
        <taxon>Geodiidae</taxon>
        <taxon>Geodia</taxon>
    </lineage>
</organism>
<comment type="caution">
    <text evidence="1">The sequence shown here is derived from an EMBL/GenBank/DDBJ whole genome shotgun (WGS) entry which is preliminary data.</text>
</comment>
<keyword evidence="2" id="KW-1185">Reference proteome</keyword>
<protein>
    <submittedName>
        <fullName evidence="1">Uncharacterized protein</fullName>
    </submittedName>
</protein>